<dbReference type="Proteomes" id="UP001164929">
    <property type="component" value="Chromosome 1"/>
</dbReference>
<sequence length="51" mass="5613">MRAVLVRWRLVCGMGLEKRKVMAGVSESVSCVRCGLEDEGAAARSRWSESV</sequence>
<accession>A0AAD6RJH1</accession>
<comment type="caution">
    <text evidence="1">The sequence shown here is derived from an EMBL/GenBank/DDBJ whole genome shotgun (WGS) entry which is preliminary data.</text>
</comment>
<proteinExistence type="predicted"/>
<organism evidence="1 2">
    <name type="scientific">Populus alba x Populus x berolinensis</name>
    <dbReference type="NCBI Taxonomy" id="444605"/>
    <lineage>
        <taxon>Eukaryota</taxon>
        <taxon>Viridiplantae</taxon>
        <taxon>Streptophyta</taxon>
        <taxon>Embryophyta</taxon>
        <taxon>Tracheophyta</taxon>
        <taxon>Spermatophyta</taxon>
        <taxon>Magnoliopsida</taxon>
        <taxon>eudicotyledons</taxon>
        <taxon>Gunneridae</taxon>
        <taxon>Pentapetalae</taxon>
        <taxon>rosids</taxon>
        <taxon>fabids</taxon>
        <taxon>Malpighiales</taxon>
        <taxon>Salicaceae</taxon>
        <taxon>Saliceae</taxon>
        <taxon>Populus</taxon>
    </lineage>
</organism>
<evidence type="ECO:0000313" key="1">
    <source>
        <dbReference type="EMBL" id="KAJ7009964.1"/>
    </source>
</evidence>
<evidence type="ECO:0000313" key="2">
    <source>
        <dbReference type="Proteomes" id="UP001164929"/>
    </source>
</evidence>
<keyword evidence="2" id="KW-1185">Reference proteome</keyword>
<protein>
    <submittedName>
        <fullName evidence="1">Uncharacterized protein</fullName>
    </submittedName>
</protein>
<reference evidence="1 2" key="1">
    <citation type="journal article" date="2023" name="Mol. Ecol. Resour.">
        <title>Chromosome-level genome assembly of a triploid poplar Populus alba 'Berolinensis'.</title>
        <authorList>
            <person name="Chen S."/>
            <person name="Yu Y."/>
            <person name="Wang X."/>
            <person name="Wang S."/>
            <person name="Zhang T."/>
            <person name="Zhou Y."/>
            <person name="He R."/>
            <person name="Meng N."/>
            <person name="Wang Y."/>
            <person name="Liu W."/>
            <person name="Liu Z."/>
            <person name="Liu J."/>
            <person name="Guo Q."/>
            <person name="Huang H."/>
            <person name="Sederoff R.R."/>
            <person name="Wang G."/>
            <person name="Qu G."/>
            <person name="Chen S."/>
        </authorList>
    </citation>
    <scope>NUCLEOTIDE SEQUENCE [LARGE SCALE GENOMIC DNA]</scope>
    <source>
        <strain evidence="1">SC-2020</strain>
    </source>
</reference>
<dbReference type="AlphaFoldDB" id="A0AAD6RJH1"/>
<dbReference type="EMBL" id="JAQIZT010000001">
    <property type="protein sequence ID" value="KAJ7009964.1"/>
    <property type="molecule type" value="Genomic_DNA"/>
</dbReference>
<gene>
    <name evidence="1" type="ORF">NC653_000622</name>
</gene>
<name>A0AAD6RJH1_9ROSI</name>